<reference evidence="1" key="2">
    <citation type="submission" date="2016-06" db="EMBL/GenBank/DDBJ databases">
        <title>The genome of a short-lived fish provides insights into sex chromosome evolution and the genetic control of aging.</title>
        <authorList>
            <person name="Reichwald K."/>
            <person name="Felder M."/>
            <person name="Petzold A."/>
            <person name="Koch P."/>
            <person name="Groth M."/>
            <person name="Platzer M."/>
        </authorList>
    </citation>
    <scope>NUCLEOTIDE SEQUENCE</scope>
    <source>
        <tissue evidence="1">Brain</tissue>
    </source>
</reference>
<dbReference type="EMBL" id="HAEG01006174">
    <property type="protein sequence ID" value="SBR76038.1"/>
    <property type="molecule type" value="Transcribed_RNA"/>
</dbReference>
<sequence>LSFRSFSLNPTQTHHSSPLQSFTLVPIPCEDLNMHFLKNCFN</sequence>
<gene>
    <name evidence="1" type="primary">Nfu_g_1_003426</name>
</gene>
<feature type="non-terminal residue" evidence="1">
    <location>
        <position position="42"/>
    </location>
</feature>
<protein>
    <submittedName>
        <fullName evidence="1">Uncharacterized protein</fullName>
    </submittedName>
</protein>
<evidence type="ECO:0000313" key="1">
    <source>
        <dbReference type="EMBL" id="SBR76038.1"/>
    </source>
</evidence>
<feature type="non-terminal residue" evidence="1">
    <location>
        <position position="1"/>
    </location>
</feature>
<proteinExistence type="predicted"/>
<dbReference type="AlphaFoldDB" id="A0A1A8P440"/>
<reference evidence="1" key="1">
    <citation type="submission" date="2016-05" db="EMBL/GenBank/DDBJ databases">
        <authorList>
            <person name="Lavstsen T."/>
            <person name="Jespersen J.S."/>
        </authorList>
    </citation>
    <scope>NUCLEOTIDE SEQUENCE</scope>
    <source>
        <tissue evidence="1">Brain</tissue>
    </source>
</reference>
<name>A0A1A8P440_9TELE</name>
<organism evidence="1">
    <name type="scientific">Nothobranchius pienaari</name>
    <dbReference type="NCBI Taxonomy" id="704102"/>
    <lineage>
        <taxon>Eukaryota</taxon>
        <taxon>Metazoa</taxon>
        <taxon>Chordata</taxon>
        <taxon>Craniata</taxon>
        <taxon>Vertebrata</taxon>
        <taxon>Euteleostomi</taxon>
        <taxon>Actinopterygii</taxon>
        <taxon>Neopterygii</taxon>
        <taxon>Teleostei</taxon>
        <taxon>Neoteleostei</taxon>
        <taxon>Acanthomorphata</taxon>
        <taxon>Ovalentaria</taxon>
        <taxon>Atherinomorphae</taxon>
        <taxon>Cyprinodontiformes</taxon>
        <taxon>Nothobranchiidae</taxon>
        <taxon>Nothobranchius</taxon>
    </lineage>
</organism>
<accession>A0A1A8P440</accession>